<dbReference type="AlphaFoldDB" id="A0A261FAQ7"/>
<reference evidence="2 3" key="1">
    <citation type="journal article" date="2017" name="BMC Genomics">
        <title>Comparative genomic and phylogenomic analyses of the Bifidobacteriaceae family.</title>
        <authorList>
            <person name="Lugli G.A."/>
            <person name="Milani C."/>
            <person name="Turroni F."/>
            <person name="Duranti S."/>
            <person name="Mancabelli L."/>
            <person name="Mangifesta M."/>
            <person name="Ferrario C."/>
            <person name="Modesto M."/>
            <person name="Mattarelli P."/>
            <person name="Jiri K."/>
            <person name="van Sinderen D."/>
            <person name="Ventura M."/>
        </authorList>
    </citation>
    <scope>NUCLEOTIDE SEQUENCE [LARGE SCALE GENOMIC DNA]</scope>
    <source>
        <strain evidence="2 3">LMG 21773</strain>
    </source>
</reference>
<evidence type="ECO:0000313" key="3">
    <source>
        <dbReference type="Proteomes" id="UP000228976"/>
    </source>
</evidence>
<comment type="caution">
    <text evidence="2">The sequence shown here is derived from an EMBL/GenBank/DDBJ whole genome shotgun (WGS) entry which is preliminary data.</text>
</comment>
<accession>A0A261FAQ7</accession>
<proteinExistence type="predicted"/>
<sequence>MPEVALGGRLEGIPPYVYFFRGLLLYRAVFLCLCVVFCVFVVVPIRVCVCF</sequence>
<name>A0A261FAQ7_9BIFI</name>
<evidence type="ECO:0000256" key="1">
    <source>
        <dbReference type="SAM" id="Phobius"/>
    </source>
</evidence>
<keyword evidence="1" id="KW-0812">Transmembrane</keyword>
<keyword evidence="1" id="KW-1133">Transmembrane helix</keyword>
<dbReference type="EMBL" id="MWWU01000002">
    <property type="protein sequence ID" value="OZG56053.1"/>
    <property type="molecule type" value="Genomic_DNA"/>
</dbReference>
<gene>
    <name evidence="2" type="ORF">AEAE_0541</name>
</gene>
<protein>
    <submittedName>
        <fullName evidence="2">Uncharacterized protein</fullName>
    </submittedName>
</protein>
<organism evidence="2 3">
    <name type="scientific">Aeriscardovia aeriphila</name>
    <dbReference type="NCBI Taxonomy" id="218139"/>
    <lineage>
        <taxon>Bacteria</taxon>
        <taxon>Bacillati</taxon>
        <taxon>Actinomycetota</taxon>
        <taxon>Actinomycetes</taxon>
        <taxon>Bifidobacteriales</taxon>
        <taxon>Bifidobacteriaceae</taxon>
        <taxon>Aeriscardovia</taxon>
    </lineage>
</organism>
<keyword evidence="3" id="KW-1185">Reference proteome</keyword>
<feature type="transmembrane region" description="Helical" evidence="1">
    <location>
        <begin position="24"/>
        <end position="49"/>
    </location>
</feature>
<evidence type="ECO:0000313" key="2">
    <source>
        <dbReference type="EMBL" id="OZG56053.1"/>
    </source>
</evidence>
<dbReference type="Proteomes" id="UP000228976">
    <property type="component" value="Unassembled WGS sequence"/>
</dbReference>
<keyword evidence="1" id="KW-0472">Membrane</keyword>